<protein>
    <submittedName>
        <fullName evidence="1">Uncharacterized protein</fullName>
    </submittedName>
</protein>
<evidence type="ECO:0000313" key="1">
    <source>
        <dbReference type="EMBL" id="MEX1666751.1"/>
    </source>
</evidence>
<keyword evidence="2" id="KW-1185">Reference proteome</keyword>
<reference evidence="1 2" key="1">
    <citation type="journal article" date="2011" name="Int. J. Syst. Evol. Microbiol.">
        <title>Zhongshania antarctica gen. nov., sp. nov. and Zhongshania guokunii sp. nov., gammaproteobacteria respectively isolated from coastal attached (fast) ice and surface seawater of the Antarctic.</title>
        <authorList>
            <person name="Li H.J."/>
            <person name="Zhang X.Y."/>
            <person name="Chen C.X."/>
            <person name="Zhang Y.J."/>
            <person name="Gao Z.M."/>
            <person name="Yu Y."/>
            <person name="Chen X.L."/>
            <person name="Chen B."/>
            <person name="Zhang Y.Z."/>
        </authorList>
    </citation>
    <scope>NUCLEOTIDE SEQUENCE [LARGE SCALE GENOMIC DNA]</scope>
    <source>
        <strain evidence="1 2">R06B22</strain>
    </source>
</reference>
<name>A0ABV3TYQ2_9GAMM</name>
<organism evidence="1 2">
    <name type="scientific">Zhongshania arctica</name>
    <dbReference type="NCBI Taxonomy" id="3238302"/>
    <lineage>
        <taxon>Bacteria</taxon>
        <taxon>Pseudomonadati</taxon>
        <taxon>Pseudomonadota</taxon>
        <taxon>Gammaproteobacteria</taxon>
        <taxon>Cellvibrionales</taxon>
        <taxon>Spongiibacteraceae</taxon>
        <taxon>Zhongshania</taxon>
    </lineage>
</organism>
<sequence length="234" mass="25934">MYKTGHYIAFPCSDELRATSREFIGLMKGPSPRTQSKKLTSALSLFADEIIDAFLIDMVRNTELNGPQRKLLEMADSGLKKTAHAVINRFSSKLDIKQQTGIADHIDSCLLPIERDNPHQVEFVAIPITQAFSEELRESYNKLHTDGVDSSIQSIVANQKAVIDRMFEFLIDRLLSIVKLGAIAQKVVGVAASTCLKMMHSTTEKLLSGMSEAELKVAVGHFEEMLITAPQQAK</sequence>
<dbReference type="Proteomes" id="UP001557484">
    <property type="component" value="Unassembled WGS sequence"/>
</dbReference>
<evidence type="ECO:0000313" key="2">
    <source>
        <dbReference type="Proteomes" id="UP001557484"/>
    </source>
</evidence>
<dbReference type="RefSeq" id="WP_368376821.1">
    <property type="nucleotide sequence ID" value="NZ_JBFRYB010000001.1"/>
</dbReference>
<proteinExistence type="predicted"/>
<gene>
    <name evidence="1" type="ORF">AB4875_14745</name>
</gene>
<dbReference type="EMBL" id="JBFRYB010000001">
    <property type="protein sequence ID" value="MEX1666751.1"/>
    <property type="molecule type" value="Genomic_DNA"/>
</dbReference>
<comment type="caution">
    <text evidence="1">The sequence shown here is derived from an EMBL/GenBank/DDBJ whole genome shotgun (WGS) entry which is preliminary data.</text>
</comment>
<accession>A0ABV3TYQ2</accession>